<evidence type="ECO:0000313" key="4">
    <source>
        <dbReference type="Proteomes" id="UP000694523"/>
    </source>
</evidence>
<dbReference type="Ensembl" id="ENSNMLT00000048826.1">
    <property type="protein sequence ID" value="ENSNMLP00000043989.1"/>
    <property type="gene ID" value="ENSNMLG00000026644.1"/>
</dbReference>
<dbReference type="Gene3D" id="1.10.533.10">
    <property type="entry name" value="Death Domain, Fas"/>
    <property type="match status" value="2"/>
</dbReference>
<evidence type="ECO:0000259" key="2">
    <source>
        <dbReference type="PROSITE" id="PS50209"/>
    </source>
</evidence>
<name>A0A8C6V4S3_9GOBI</name>
<reference evidence="3" key="2">
    <citation type="submission" date="2025-09" db="UniProtKB">
        <authorList>
            <consortium name="Ensembl"/>
        </authorList>
    </citation>
    <scope>IDENTIFICATION</scope>
</reference>
<dbReference type="PROSITE" id="PS50017">
    <property type="entry name" value="DEATH_DOMAIN"/>
    <property type="match status" value="1"/>
</dbReference>
<proteinExistence type="predicted"/>
<dbReference type="InterPro" id="IPR001315">
    <property type="entry name" value="CARD"/>
</dbReference>
<reference evidence="3" key="1">
    <citation type="submission" date="2025-08" db="UniProtKB">
        <authorList>
            <consortium name="Ensembl"/>
        </authorList>
    </citation>
    <scope>IDENTIFICATION</scope>
</reference>
<dbReference type="InterPro" id="IPR037939">
    <property type="entry name" value="CRADD"/>
</dbReference>
<dbReference type="GO" id="GO:0042981">
    <property type="term" value="P:regulation of apoptotic process"/>
    <property type="evidence" value="ECO:0007669"/>
    <property type="project" value="InterPro"/>
</dbReference>
<evidence type="ECO:0000259" key="1">
    <source>
        <dbReference type="PROSITE" id="PS50017"/>
    </source>
</evidence>
<dbReference type="SMART" id="SM00114">
    <property type="entry name" value="CARD"/>
    <property type="match status" value="1"/>
</dbReference>
<dbReference type="InterPro" id="IPR011029">
    <property type="entry name" value="DEATH-like_dom_sf"/>
</dbReference>
<evidence type="ECO:0000313" key="3">
    <source>
        <dbReference type="Ensembl" id="ENSNMLP00000043989.1"/>
    </source>
</evidence>
<dbReference type="GO" id="GO:0002020">
    <property type="term" value="F:protease binding"/>
    <property type="evidence" value="ECO:0007669"/>
    <property type="project" value="InterPro"/>
</dbReference>
<dbReference type="PANTHER" id="PTHR15034:SF5">
    <property type="entry name" value="DEATH DOMAIN-CONTAINING PROTEIN CRADD"/>
    <property type="match status" value="1"/>
</dbReference>
<dbReference type="AlphaFoldDB" id="A0A8C6V4S3"/>
<protein>
    <submittedName>
        <fullName evidence="3">CASP2 and RIPK1 domain containing adaptor with death domain</fullName>
    </submittedName>
</protein>
<feature type="domain" description="CARD" evidence="2">
    <location>
        <begin position="35"/>
        <end position="112"/>
    </location>
</feature>
<dbReference type="Pfam" id="PF00531">
    <property type="entry name" value="Death"/>
    <property type="match status" value="1"/>
</dbReference>
<feature type="domain" description="Death" evidence="1">
    <location>
        <begin position="150"/>
        <end position="219"/>
    </location>
</feature>
<dbReference type="SUPFAM" id="SSF47986">
    <property type="entry name" value="DEATH domain"/>
    <property type="match status" value="2"/>
</dbReference>
<dbReference type="Proteomes" id="UP000694523">
    <property type="component" value="Unplaced"/>
</dbReference>
<sequence>MVPHPLFLVGHITTARLAFSNLACNFTKTFVKDTMEKRHKEILRKHRLWLSEQLLVSETIVPFLYQEDILTLAQVEAIESQESSKHRVLKLLDILPSRGPRAFDAFLQSLHDFIWVRGALQRDLDPLPGGPAPGTTDDYISDDILHKVPTDRELSRIASLLGAQWESVLLDLELTTEDLYRCRADHQLDTHGAALEGLTQWRRAKGKRATVKRLIKSLEAAEIHPSMLQDALRCSKCSV</sequence>
<dbReference type="PROSITE" id="PS50209">
    <property type="entry name" value="CARD"/>
    <property type="match status" value="1"/>
</dbReference>
<dbReference type="GO" id="GO:0007165">
    <property type="term" value="P:signal transduction"/>
    <property type="evidence" value="ECO:0007669"/>
    <property type="project" value="InterPro"/>
</dbReference>
<accession>A0A8C6V4S3</accession>
<dbReference type="PANTHER" id="PTHR15034">
    <property type="entry name" value="DEATH DOMAIN-CONTAINING PROTEIN CRADD"/>
    <property type="match status" value="1"/>
</dbReference>
<dbReference type="Pfam" id="PF00619">
    <property type="entry name" value="CARD"/>
    <property type="match status" value="1"/>
</dbReference>
<dbReference type="InterPro" id="IPR000488">
    <property type="entry name" value="Death_dom"/>
</dbReference>
<organism evidence="3 4">
    <name type="scientific">Neogobius melanostomus</name>
    <name type="common">round goby</name>
    <dbReference type="NCBI Taxonomy" id="47308"/>
    <lineage>
        <taxon>Eukaryota</taxon>
        <taxon>Metazoa</taxon>
        <taxon>Chordata</taxon>
        <taxon>Craniata</taxon>
        <taxon>Vertebrata</taxon>
        <taxon>Euteleostomi</taxon>
        <taxon>Actinopterygii</taxon>
        <taxon>Neopterygii</taxon>
        <taxon>Teleostei</taxon>
        <taxon>Neoteleostei</taxon>
        <taxon>Acanthomorphata</taxon>
        <taxon>Gobiaria</taxon>
        <taxon>Gobiiformes</taxon>
        <taxon>Gobioidei</taxon>
        <taxon>Gobiidae</taxon>
        <taxon>Benthophilinae</taxon>
        <taxon>Neogobiini</taxon>
        <taxon>Neogobius</taxon>
    </lineage>
</organism>
<keyword evidence="4" id="KW-1185">Reference proteome</keyword>
<dbReference type="GO" id="GO:0070513">
    <property type="term" value="F:death domain binding"/>
    <property type="evidence" value="ECO:0007669"/>
    <property type="project" value="InterPro"/>
</dbReference>